<dbReference type="PANTHER" id="PTHR15561:SF0">
    <property type="entry name" value="DNA-DIRECTED RNA POLYMERASE III SUBUNIT RPC9"/>
    <property type="match status" value="1"/>
</dbReference>
<dbReference type="HOGENOM" id="CLU_092529_3_0_1"/>
<dbReference type="EMBL" id="GL996514">
    <property type="protein sequence ID" value="EGV65499.1"/>
    <property type="molecule type" value="Genomic_DNA"/>
</dbReference>
<proteinExistence type="inferred from homology"/>
<dbReference type="InterPro" id="IPR038324">
    <property type="entry name" value="Rpb4/RPC9_sf"/>
</dbReference>
<dbReference type="KEGG" id="cten:18246794"/>
<dbReference type="EMBL" id="GL996514">
    <property type="protein sequence ID" value="EGV65498.1"/>
    <property type="molecule type" value="Genomic_DNA"/>
</dbReference>
<dbReference type="AlphaFoldDB" id="G3B035"/>
<evidence type="ECO:0000313" key="8">
    <source>
        <dbReference type="Proteomes" id="UP000000707"/>
    </source>
</evidence>
<keyword evidence="6" id="KW-0539">Nucleus</keyword>
<dbReference type="PANTHER" id="PTHR15561">
    <property type="entry name" value="CALCITONIN GENE-RELATED PEPTIDE-RECEPTOR COMPONENT PROTEIN"/>
    <property type="match status" value="1"/>
</dbReference>
<keyword evidence="4" id="KW-0240">DNA-directed RNA polymerase</keyword>
<keyword evidence="5" id="KW-0804">Transcription</keyword>
<dbReference type="InterPro" id="IPR005574">
    <property type="entry name" value="Rpb4/RPC9"/>
</dbReference>
<organism evidence="8">
    <name type="scientific">Candida tenuis (strain ATCC 10573 / BCRC 21748 / CBS 615 / JCM 9827 / NBRC 10315 / NRRL Y-1498 / VKM Y-70)</name>
    <name type="common">Yeast</name>
    <name type="synonym">Yamadazyma tenuis</name>
    <dbReference type="NCBI Taxonomy" id="590646"/>
    <lineage>
        <taxon>Eukaryota</taxon>
        <taxon>Fungi</taxon>
        <taxon>Dikarya</taxon>
        <taxon>Ascomycota</taxon>
        <taxon>Saccharomycotina</taxon>
        <taxon>Pichiomycetes</taxon>
        <taxon>Debaryomycetaceae</taxon>
        <taxon>Yamadazyma</taxon>
    </lineage>
</organism>
<dbReference type="STRING" id="590646.G3B035"/>
<dbReference type="RefSeq" id="XP_006685185.1">
    <property type="nucleotide sequence ID" value="XM_006685122.1"/>
</dbReference>
<gene>
    <name evidence="7" type="ORF">CANTEDRAFT_113032</name>
</gene>
<evidence type="ECO:0000256" key="5">
    <source>
        <dbReference type="ARBA" id="ARBA00023163"/>
    </source>
</evidence>
<sequence>MKVLIERDKFLSDYEVLEHLKATQNPKDKKKSKHGGLELEIVSKEIISFLEDRACSQIESPDKFKQLMVFLNQYDLVKIEKLQIMNSLPRSMVHVHAVIEECDQRLNEDSVNSLIDKINELFPLPENDEEDQQQEQQSQ</sequence>
<evidence type="ECO:0000313" key="7">
    <source>
        <dbReference type="EMBL" id="EGV65498.1"/>
    </source>
</evidence>
<dbReference type="InterPro" id="IPR010997">
    <property type="entry name" value="HRDC-like_sf"/>
</dbReference>
<comment type="similarity">
    <text evidence="2">Belongs to the eukaryotic RPC9 RNA polymerase subunit family.</text>
</comment>
<dbReference type="GO" id="GO:0005666">
    <property type="term" value="C:RNA polymerase III complex"/>
    <property type="evidence" value="ECO:0007669"/>
    <property type="project" value="InterPro"/>
</dbReference>
<dbReference type="SUPFAM" id="SSF47819">
    <property type="entry name" value="HRDC-like"/>
    <property type="match status" value="1"/>
</dbReference>
<evidence type="ECO:0000256" key="4">
    <source>
        <dbReference type="ARBA" id="ARBA00022478"/>
    </source>
</evidence>
<dbReference type="Pfam" id="PF03874">
    <property type="entry name" value="RNA_pol_Rpb4"/>
    <property type="match status" value="1"/>
</dbReference>
<dbReference type="OrthoDB" id="1746530at2759"/>
<reference evidence="7 8" key="1">
    <citation type="journal article" date="2011" name="Proc. Natl. Acad. Sci. U.S.A.">
        <title>Comparative genomics of xylose-fermenting fungi for enhanced biofuel production.</title>
        <authorList>
            <person name="Wohlbach D.J."/>
            <person name="Kuo A."/>
            <person name="Sato T.K."/>
            <person name="Potts K.M."/>
            <person name="Salamov A.A."/>
            <person name="LaButti K.M."/>
            <person name="Sun H."/>
            <person name="Clum A."/>
            <person name="Pangilinan J.L."/>
            <person name="Lindquist E.A."/>
            <person name="Lucas S."/>
            <person name="Lapidus A."/>
            <person name="Jin M."/>
            <person name="Gunawan C."/>
            <person name="Balan V."/>
            <person name="Dale B.E."/>
            <person name="Jeffries T.W."/>
            <person name="Zinkel R."/>
            <person name="Barry K.W."/>
            <person name="Grigoriev I.V."/>
            <person name="Gasch A.P."/>
        </authorList>
    </citation>
    <scope>NUCLEOTIDE SEQUENCE [LARGE SCALE GENOMIC DNA]</scope>
    <source>
        <strain evidence="7">ATCC 10573</strain>
        <strain evidence="8">ATCC 10573 / BCRC 21748 / CBS 615 / JCM 9827 / NBRC 10315 / NRRL Y-1498 / VKM Y-70</strain>
    </source>
</reference>
<dbReference type="eggNOG" id="KOG4168">
    <property type="taxonomic scope" value="Eukaryota"/>
</dbReference>
<dbReference type="Gene3D" id="1.20.1250.40">
    <property type="match status" value="1"/>
</dbReference>
<dbReference type="GO" id="GO:0000166">
    <property type="term" value="F:nucleotide binding"/>
    <property type="evidence" value="ECO:0007669"/>
    <property type="project" value="InterPro"/>
</dbReference>
<dbReference type="GO" id="GO:0006384">
    <property type="term" value="P:transcription initiation at RNA polymerase III promoter"/>
    <property type="evidence" value="ECO:0007669"/>
    <property type="project" value="InterPro"/>
</dbReference>
<dbReference type="InterPro" id="IPR038846">
    <property type="entry name" value="RPC9"/>
</dbReference>
<dbReference type="Proteomes" id="UP000000707">
    <property type="component" value="Unassembled WGS sequence"/>
</dbReference>
<evidence type="ECO:0000256" key="3">
    <source>
        <dbReference type="ARBA" id="ARBA00016672"/>
    </source>
</evidence>
<comment type="subcellular location">
    <subcellularLocation>
        <location evidence="1">Nucleus</location>
    </subcellularLocation>
</comment>
<protein>
    <recommendedName>
        <fullName evidence="3">DNA-directed RNA polymerase III subunit RPC9</fullName>
    </recommendedName>
</protein>
<accession>G3B035</accession>
<evidence type="ECO:0000256" key="6">
    <source>
        <dbReference type="ARBA" id="ARBA00023242"/>
    </source>
</evidence>
<name>G3B035_CANTC</name>
<evidence type="ECO:0000256" key="2">
    <source>
        <dbReference type="ARBA" id="ARBA00006898"/>
    </source>
</evidence>
<keyword evidence="8" id="KW-1185">Reference proteome</keyword>
<dbReference type="GeneID" id="18246794"/>
<evidence type="ECO:0000256" key="1">
    <source>
        <dbReference type="ARBA" id="ARBA00004123"/>
    </source>
</evidence>